<keyword evidence="1" id="KW-1133">Transmembrane helix</keyword>
<sequence length="217" mass="24582">MERQAGLNVRVAAGIIVLFHLVGLVGLMVPRFQGSFLQLVPFHLLLMFVVVILSHRPIDAKIIGFAAIAFLLGFAAEWIGVHKAWIFGNYAYGKTLGTKVFDIPLTIGLNWFVLVYAAGVSMQYLGLQNAWLRILAGSVLLVLLDVLIEPVAIYFDYWQWTYHHVPFKNYVGWFAMSALLLWIFERFKFEKQSWAAPLLLAVQFIFFGLLANTDIAM</sequence>
<keyword evidence="3" id="KW-1185">Reference proteome</keyword>
<feature type="transmembrane region" description="Helical" evidence="1">
    <location>
        <begin position="101"/>
        <end position="119"/>
    </location>
</feature>
<gene>
    <name evidence="2" type="ORF">MUY27_03610</name>
</gene>
<feature type="transmembrane region" description="Helical" evidence="1">
    <location>
        <begin position="62"/>
        <end position="81"/>
    </location>
</feature>
<organism evidence="2 3">
    <name type="scientific">Mucilaginibacter straminoryzae</name>
    <dbReference type="NCBI Taxonomy" id="2932774"/>
    <lineage>
        <taxon>Bacteria</taxon>
        <taxon>Pseudomonadati</taxon>
        <taxon>Bacteroidota</taxon>
        <taxon>Sphingobacteriia</taxon>
        <taxon>Sphingobacteriales</taxon>
        <taxon>Sphingobacteriaceae</taxon>
        <taxon>Mucilaginibacter</taxon>
    </lineage>
</organism>
<evidence type="ECO:0000313" key="3">
    <source>
        <dbReference type="Proteomes" id="UP001139450"/>
    </source>
</evidence>
<evidence type="ECO:0000313" key="2">
    <source>
        <dbReference type="EMBL" id="MCJ8208780.1"/>
    </source>
</evidence>
<name>A0A9X1X2H5_9SPHI</name>
<feature type="transmembrane region" description="Helical" evidence="1">
    <location>
        <begin position="193"/>
        <end position="211"/>
    </location>
</feature>
<dbReference type="PANTHER" id="PTHR39419:SF1">
    <property type="entry name" value="SLL0814 PROTEIN"/>
    <property type="match status" value="1"/>
</dbReference>
<feature type="transmembrane region" description="Helical" evidence="1">
    <location>
        <begin position="35"/>
        <end position="55"/>
    </location>
</feature>
<evidence type="ECO:0000256" key="1">
    <source>
        <dbReference type="SAM" id="Phobius"/>
    </source>
</evidence>
<dbReference type="PANTHER" id="PTHR39419">
    <property type="entry name" value="SLL0814 PROTEIN"/>
    <property type="match status" value="1"/>
</dbReference>
<dbReference type="Proteomes" id="UP001139450">
    <property type="component" value="Unassembled WGS sequence"/>
</dbReference>
<feature type="transmembrane region" description="Helical" evidence="1">
    <location>
        <begin position="167"/>
        <end position="184"/>
    </location>
</feature>
<dbReference type="RefSeq" id="WP_245128608.1">
    <property type="nucleotide sequence ID" value="NZ_JALJEJ010000001.1"/>
</dbReference>
<dbReference type="Pfam" id="PF04240">
    <property type="entry name" value="Caroten_synth"/>
    <property type="match status" value="1"/>
</dbReference>
<keyword evidence="1" id="KW-0472">Membrane</keyword>
<feature type="transmembrane region" description="Helical" evidence="1">
    <location>
        <begin position="131"/>
        <end position="155"/>
    </location>
</feature>
<dbReference type="EMBL" id="JALJEJ010000001">
    <property type="protein sequence ID" value="MCJ8208780.1"/>
    <property type="molecule type" value="Genomic_DNA"/>
</dbReference>
<accession>A0A9X1X2H5</accession>
<proteinExistence type="predicted"/>
<comment type="caution">
    <text evidence="2">The sequence shown here is derived from an EMBL/GenBank/DDBJ whole genome shotgun (WGS) entry which is preliminary data.</text>
</comment>
<reference evidence="2" key="1">
    <citation type="submission" date="2022-04" db="EMBL/GenBank/DDBJ databases">
        <title>Mucilaginibacter sp. RS28 isolated from freshwater.</title>
        <authorList>
            <person name="Ko S.-R."/>
        </authorList>
    </citation>
    <scope>NUCLEOTIDE SEQUENCE</scope>
    <source>
        <strain evidence="2">RS28</strain>
    </source>
</reference>
<keyword evidence="1" id="KW-0812">Transmembrane</keyword>
<dbReference type="AlphaFoldDB" id="A0A9X1X2H5"/>
<protein>
    <submittedName>
        <fullName evidence="2">Carotenoid biosynthesis protein</fullName>
    </submittedName>
</protein>
<feature type="transmembrane region" description="Helical" evidence="1">
    <location>
        <begin position="7"/>
        <end position="29"/>
    </location>
</feature>
<dbReference type="InterPro" id="IPR007354">
    <property type="entry name" value="CruF-like"/>
</dbReference>